<dbReference type="Gene3D" id="3.40.50.150">
    <property type="entry name" value="Vaccinia Virus protein VP39"/>
    <property type="match status" value="1"/>
</dbReference>
<dbReference type="SUPFAM" id="SSF53335">
    <property type="entry name" value="S-adenosyl-L-methionine-dependent methyltransferases"/>
    <property type="match status" value="1"/>
</dbReference>
<dbReference type="GO" id="GO:0005829">
    <property type="term" value="C:cytosol"/>
    <property type="evidence" value="ECO:0007669"/>
    <property type="project" value="TreeGrafter"/>
</dbReference>
<sequence length="344" mass="38811">MHYIRFFKLPTLEKTEEGFEGTIVKATVTVTTDLGEYPLREDINLYVEYKSPRLGLCRQGYKWKGRDGMRSLDIKLHIPHQNPPQNLTMFVSPDECMSLDHLETLFLGDGGVSSIGGEGIIFPAACPFNSSERLPAEWKIAQRPFSIAGNRMYIWEETGETIEGHLWDAGLMLSAYLASISPANENPGVPKVAQYLPQLPTLERQLSRPDLNIIELGAGCGLVSITLSALYHQNISSILLTDLPNATPIIERNLRAHSFLLKSYDVPYKCGHQVLNWAEPLPSNVQETKWDLVVLSDCTYNQDVARHLVQTLKRLEGALVLLAMKIRNDSELVFFDLMKRLDLW</sequence>
<dbReference type="EMBL" id="QGMK01000272">
    <property type="protein sequence ID" value="TVY82811.1"/>
    <property type="molecule type" value="Genomic_DNA"/>
</dbReference>
<evidence type="ECO:0000313" key="2">
    <source>
        <dbReference type="Proteomes" id="UP000469558"/>
    </source>
</evidence>
<evidence type="ECO:0000313" key="1">
    <source>
        <dbReference type="EMBL" id="TVY82811.1"/>
    </source>
</evidence>
<dbReference type="InterPro" id="IPR029063">
    <property type="entry name" value="SAM-dependent_MTases_sf"/>
</dbReference>
<proteinExistence type="predicted"/>
<keyword evidence="2" id="KW-1185">Reference proteome</keyword>
<accession>A0A8T9CB63</accession>
<comment type="caution">
    <text evidence="1">The sequence shown here is derived from an EMBL/GenBank/DDBJ whole genome shotgun (WGS) entry which is preliminary data.</text>
</comment>
<dbReference type="OrthoDB" id="413520at2759"/>
<name>A0A8T9CB63_9HELO</name>
<protein>
    <submittedName>
        <fullName evidence="1">UPF0665 family protein</fullName>
    </submittedName>
</protein>
<dbReference type="Proteomes" id="UP000469558">
    <property type="component" value="Unassembled WGS sequence"/>
</dbReference>
<dbReference type="InterPro" id="IPR019410">
    <property type="entry name" value="Methyltransf_16"/>
</dbReference>
<dbReference type="PANTHER" id="PTHR14614">
    <property type="entry name" value="HEPATOCELLULAR CARCINOMA-ASSOCIATED ANTIGEN"/>
    <property type="match status" value="1"/>
</dbReference>
<dbReference type="Pfam" id="PF10294">
    <property type="entry name" value="Methyltransf_16"/>
    <property type="match status" value="1"/>
</dbReference>
<reference evidence="1 2" key="1">
    <citation type="submission" date="2018-05" db="EMBL/GenBank/DDBJ databases">
        <title>Genome sequencing and assembly of the regulated plant pathogen Lachnellula willkommii and related sister species for the development of diagnostic species identification markers.</title>
        <authorList>
            <person name="Giroux E."/>
            <person name="Bilodeau G."/>
        </authorList>
    </citation>
    <scope>NUCLEOTIDE SEQUENCE [LARGE SCALE GENOMIC DNA]</scope>
    <source>
        <strain evidence="1 2">CBS 268.59</strain>
    </source>
</reference>
<dbReference type="GO" id="GO:0008757">
    <property type="term" value="F:S-adenosylmethionine-dependent methyltransferase activity"/>
    <property type="evidence" value="ECO:0007669"/>
    <property type="project" value="UniProtKB-ARBA"/>
</dbReference>
<organism evidence="1 2">
    <name type="scientific">Lachnellula suecica</name>
    <dbReference type="NCBI Taxonomy" id="602035"/>
    <lineage>
        <taxon>Eukaryota</taxon>
        <taxon>Fungi</taxon>
        <taxon>Dikarya</taxon>
        <taxon>Ascomycota</taxon>
        <taxon>Pezizomycotina</taxon>
        <taxon>Leotiomycetes</taxon>
        <taxon>Helotiales</taxon>
        <taxon>Lachnaceae</taxon>
        <taxon>Lachnellula</taxon>
    </lineage>
</organism>
<dbReference type="PANTHER" id="PTHR14614:SF132">
    <property type="entry name" value="PROTEIN-LYSINE METHYLTRANSFERASE C42C1.13"/>
    <property type="match status" value="1"/>
</dbReference>
<gene>
    <name evidence="1" type="ORF">LSUE1_G006377</name>
</gene>
<dbReference type="AlphaFoldDB" id="A0A8T9CB63"/>